<protein>
    <recommendedName>
        <fullName evidence="2">Bacterial transcriptional activator domain-containing protein</fullName>
    </recommendedName>
</protein>
<dbReference type="KEGG" id="amic:Ami3637_08200"/>
<dbReference type="SUPFAM" id="SSF48452">
    <property type="entry name" value="TPR-like"/>
    <property type="match status" value="1"/>
</dbReference>
<reference evidence="3 4" key="1">
    <citation type="submission" date="2020-01" db="EMBL/GenBank/DDBJ databases">
        <title>Genomic analysis of Aminipila sp. CBA3637.</title>
        <authorList>
            <person name="Kim Y.B."/>
            <person name="Roh S.W."/>
        </authorList>
    </citation>
    <scope>NUCLEOTIDE SEQUENCE [LARGE SCALE GENOMIC DNA]</scope>
    <source>
        <strain evidence="3 4">CBA3637</strain>
    </source>
</reference>
<dbReference type="GO" id="GO:0006355">
    <property type="term" value="P:regulation of DNA-templated transcription"/>
    <property type="evidence" value="ECO:0007669"/>
    <property type="project" value="InterPro"/>
</dbReference>
<dbReference type="PROSITE" id="PS50005">
    <property type="entry name" value="TPR"/>
    <property type="match status" value="1"/>
</dbReference>
<dbReference type="Gene3D" id="1.10.10.10">
    <property type="entry name" value="Winged helix-like DNA-binding domain superfamily/Winged helix DNA-binding domain"/>
    <property type="match status" value="1"/>
</dbReference>
<dbReference type="Proteomes" id="UP000463883">
    <property type="component" value="Chromosome"/>
</dbReference>
<evidence type="ECO:0000313" key="3">
    <source>
        <dbReference type="EMBL" id="QHI72386.1"/>
    </source>
</evidence>
<dbReference type="SUPFAM" id="SSF46894">
    <property type="entry name" value="C-terminal effector domain of the bipartite response regulators"/>
    <property type="match status" value="1"/>
</dbReference>
<dbReference type="InterPro" id="IPR005158">
    <property type="entry name" value="BTAD"/>
</dbReference>
<feature type="domain" description="Bacterial transcriptional activator" evidence="2">
    <location>
        <begin position="120"/>
        <end position="249"/>
    </location>
</feature>
<dbReference type="InterPro" id="IPR019734">
    <property type="entry name" value="TPR_rpt"/>
</dbReference>
<keyword evidence="4" id="KW-1185">Reference proteome</keyword>
<dbReference type="InterPro" id="IPR036388">
    <property type="entry name" value="WH-like_DNA-bd_sf"/>
</dbReference>
<dbReference type="Gene3D" id="1.25.40.10">
    <property type="entry name" value="Tetratricopeptide repeat domain"/>
    <property type="match status" value="1"/>
</dbReference>
<accession>A0A6P1ML60</accession>
<dbReference type="InterPro" id="IPR051677">
    <property type="entry name" value="AfsR-DnrI-RedD_regulator"/>
</dbReference>
<gene>
    <name evidence="3" type="ORF">Ami3637_08200</name>
</gene>
<sequence length="381" mass="44391">MEVAIMLNLYFLGKTRIEYNGKSVVESFRNKTIALICLLIINQDKYLSRERILDYLWPDSSEEAAKNNLRYNLWLIKKNIGTSASNEEFLFIDKEHCGVNANYDFRCDILDIMNFKPQDSDSIAKLLKLKNMFTGEFLEGCYYNNCEDFNEIIIFQRTRFENFRVQILKRLAELYERESNIEECLNILKEILDIDPYDEEVAVKIIMLYMKIGKRGAGILFYNSFRDRLASRLGIQPSEKLRSKFAELKQNQEPETQTQNDSAIQIQTICIKDVQYFWMADVAGKLFAQKQLKCGKILNENMLSALGYIQPDIFTDIEAERSTKIPDVQVVNAFIHLILNICQEHRLDIYITGMEDMDSVSAGVLKYLKNSNVSRLNIREI</sequence>
<dbReference type="InterPro" id="IPR016032">
    <property type="entry name" value="Sig_transdc_resp-reg_C-effctor"/>
</dbReference>
<dbReference type="AlphaFoldDB" id="A0A6P1ML60"/>
<dbReference type="SMART" id="SM01043">
    <property type="entry name" value="BTAD"/>
    <property type="match status" value="1"/>
</dbReference>
<proteinExistence type="predicted"/>
<dbReference type="EMBL" id="CP047591">
    <property type="protein sequence ID" value="QHI72386.1"/>
    <property type="molecule type" value="Genomic_DNA"/>
</dbReference>
<evidence type="ECO:0000256" key="1">
    <source>
        <dbReference type="PROSITE-ProRule" id="PRU00339"/>
    </source>
</evidence>
<organism evidence="3 4">
    <name type="scientific">Aminipila terrae</name>
    <dbReference type="NCBI Taxonomy" id="2697030"/>
    <lineage>
        <taxon>Bacteria</taxon>
        <taxon>Bacillati</taxon>
        <taxon>Bacillota</taxon>
        <taxon>Clostridia</taxon>
        <taxon>Peptostreptococcales</taxon>
        <taxon>Anaerovoracaceae</taxon>
        <taxon>Aminipila</taxon>
    </lineage>
</organism>
<evidence type="ECO:0000259" key="2">
    <source>
        <dbReference type="SMART" id="SM01043"/>
    </source>
</evidence>
<dbReference type="InterPro" id="IPR011990">
    <property type="entry name" value="TPR-like_helical_dom_sf"/>
</dbReference>
<keyword evidence="1" id="KW-0802">TPR repeat</keyword>
<name>A0A6P1ML60_9FIRM</name>
<feature type="repeat" description="TPR" evidence="1">
    <location>
        <begin position="165"/>
        <end position="198"/>
    </location>
</feature>
<evidence type="ECO:0000313" key="4">
    <source>
        <dbReference type="Proteomes" id="UP000463883"/>
    </source>
</evidence>
<dbReference type="Pfam" id="PF03704">
    <property type="entry name" value="BTAD"/>
    <property type="match status" value="1"/>
</dbReference>
<dbReference type="PANTHER" id="PTHR35807">
    <property type="entry name" value="TRANSCRIPTIONAL REGULATOR REDD-RELATED"/>
    <property type="match status" value="1"/>
</dbReference>
<dbReference type="RefSeq" id="WP_162362156.1">
    <property type="nucleotide sequence ID" value="NZ_CP047591.1"/>
</dbReference>
<dbReference type="GO" id="GO:0003677">
    <property type="term" value="F:DNA binding"/>
    <property type="evidence" value="ECO:0007669"/>
    <property type="project" value="InterPro"/>
</dbReference>
<dbReference type="PANTHER" id="PTHR35807:SF2">
    <property type="entry name" value="TRANSCRIPTIONAL ACTIVATOR DOMAIN"/>
    <property type="match status" value="1"/>
</dbReference>